<comment type="caution">
    <text evidence="2">The sequence shown here is derived from an EMBL/GenBank/DDBJ whole genome shotgun (WGS) entry which is preliminary data.</text>
</comment>
<name>A0A166S3Q1_9PEZI</name>
<dbReference type="Proteomes" id="UP000076552">
    <property type="component" value="Unassembled WGS sequence"/>
</dbReference>
<proteinExistence type="predicted"/>
<keyword evidence="3" id="KW-1185">Reference proteome</keyword>
<dbReference type="AlphaFoldDB" id="A0A166S3Q1"/>
<gene>
    <name evidence="2" type="ORF">CT0861_08698</name>
</gene>
<protein>
    <submittedName>
        <fullName evidence="2">Uncharacterized protein</fullName>
    </submittedName>
</protein>
<sequence length="130" mass="14156">MNQGRPTSFQQTTMGQPYSSQGPNNNAYEDVGSQNPRQIKAAPRGVGEIQYVADSVKLGIGMTSIGGFMGTGGMYLKRWARSPLGQGHGSNKGYRIRLIRHHEVTGRYIAVPRQVGPVFPGSSTWQNVGY</sequence>
<feature type="region of interest" description="Disordered" evidence="1">
    <location>
        <begin position="1"/>
        <end position="41"/>
    </location>
</feature>
<dbReference type="EMBL" id="LFIV01000094">
    <property type="protein sequence ID" value="KZL70191.1"/>
    <property type="molecule type" value="Genomic_DNA"/>
</dbReference>
<evidence type="ECO:0000313" key="2">
    <source>
        <dbReference type="EMBL" id="KZL70191.1"/>
    </source>
</evidence>
<evidence type="ECO:0000313" key="3">
    <source>
        <dbReference type="Proteomes" id="UP000076552"/>
    </source>
</evidence>
<feature type="compositionally biased region" description="Polar residues" evidence="1">
    <location>
        <begin position="1"/>
        <end position="37"/>
    </location>
</feature>
<reference evidence="2 3" key="1">
    <citation type="submission" date="2015-06" db="EMBL/GenBank/DDBJ databases">
        <title>Survival trade-offs in plant roots during colonization by closely related pathogenic and mutualistic fungi.</title>
        <authorList>
            <person name="Hacquard S."/>
            <person name="Kracher B."/>
            <person name="Hiruma K."/>
            <person name="Weinman A."/>
            <person name="Muench P."/>
            <person name="Garrido Oter R."/>
            <person name="Ver Loren van Themaat E."/>
            <person name="Dallerey J.-F."/>
            <person name="Damm U."/>
            <person name="Henrissat B."/>
            <person name="Lespinet O."/>
            <person name="Thon M."/>
            <person name="Kemen E."/>
            <person name="McHardy A.C."/>
            <person name="Schulze-Lefert P."/>
            <person name="O'Connell R.J."/>
        </authorList>
    </citation>
    <scope>NUCLEOTIDE SEQUENCE [LARGE SCALE GENOMIC DNA]</scope>
    <source>
        <strain evidence="2 3">0861</strain>
    </source>
</reference>
<accession>A0A166S3Q1</accession>
<evidence type="ECO:0000256" key="1">
    <source>
        <dbReference type="SAM" id="MobiDB-lite"/>
    </source>
</evidence>
<organism evidence="2 3">
    <name type="scientific">Colletotrichum tofieldiae</name>
    <dbReference type="NCBI Taxonomy" id="708197"/>
    <lineage>
        <taxon>Eukaryota</taxon>
        <taxon>Fungi</taxon>
        <taxon>Dikarya</taxon>
        <taxon>Ascomycota</taxon>
        <taxon>Pezizomycotina</taxon>
        <taxon>Sordariomycetes</taxon>
        <taxon>Hypocreomycetidae</taxon>
        <taxon>Glomerellales</taxon>
        <taxon>Glomerellaceae</taxon>
        <taxon>Colletotrichum</taxon>
        <taxon>Colletotrichum spaethianum species complex</taxon>
    </lineage>
</organism>